<dbReference type="InterPro" id="IPR038718">
    <property type="entry name" value="SNF2-like_sf"/>
</dbReference>
<feature type="domain" description="Helicase ATP-binding" evidence="2">
    <location>
        <begin position="170"/>
        <end position="303"/>
    </location>
</feature>
<evidence type="ECO:0000259" key="2">
    <source>
        <dbReference type="PROSITE" id="PS51192"/>
    </source>
</evidence>
<protein>
    <recommendedName>
        <fullName evidence="2">Helicase ATP-binding domain-containing protein</fullName>
    </recommendedName>
</protein>
<dbReference type="GO" id="GO:0003682">
    <property type="term" value="F:chromatin binding"/>
    <property type="evidence" value="ECO:0007669"/>
    <property type="project" value="TreeGrafter"/>
</dbReference>
<keyword evidence="4" id="KW-1185">Reference proteome</keyword>
<comment type="caution">
    <text evidence="3">The sequence shown here is derived from an EMBL/GenBank/DDBJ whole genome shotgun (WGS) entry which is preliminary data.</text>
</comment>
<dbReference type="InterPro" id="IPR014001">
    <property type="entry name" value="Helicase_ATP-bd"/>
</dbReference>
<dbReference type="GO" id="GO:0044027">
    <property type="term" value="P:negative regulation of gene expression via chromosomal CpG island methylation"/>
    <property type="evidence" value="ECO:0007669"/>
    <property type="project" value="TreeGrafter"/>
</dbReference>
<organism evidence="3 4">
    <name type="scientific">Ladona fulva</name>
    <name type="common">Scarce chaser dragonfly</name>
    <name type="synonym">Libellula fulva</name>
    <dbReference type="NCBI Taxonomy" id="123851"/>
    <lineage>
        <taxon>Eukaryota</taxon>
        <taxon>Metazoa</taxon>
        <taxon>Ecdysozoa</taxon>
        <taxon>Arthropoda</taxon>
        <taxon>Hexapoda</taxon>
        <taxon>Insecta</taxon>
        <taxon>Pterygota</taxon>
        <taxon>Palaeoptera</taxon>
        <taxon>Odonata</taxon>
        <taxon>Epiprocta</taxon>
        <taxon>Anisoptera</taxon>
        <taxon>Libelluloidea</taxon>
        <taxon>Libellulidae</taxon>
        <taxon>Ladona</taxon>
    </lineage>
</organism>
<reference evidence="3" key="2">
    <citation type="submission" date="2017-10" db="EMBL/GenBank/DDBJ databases">
        <title>Ladona fulva Genome sequencing and assembly.</title>
        <authorList>
            <person name="Murali S."/>
            <person name="Richards S."/>
            <person name="Bandaranaike D."/>
            <person name="Bellair M."/>
            <person name="Blankenburg K."/>
            <person name="Chao H."/>
            <person name="Dinh H."/>
            <person name="Doddapaneni H."/>
            <person name="Dugan-Rocha S."/>
            <person name="Elkadiri S."/>
            <person name="Gnanaolivu R."/>
            <person name="Hernandez B."/>
            <person name="Skinner E."/>
            <person name="Javaid M."/>
            <person name="Lee S."/>
            <person name="Li M."/>
            <person name="Ming W."/>
            <person name="Munidasa M."/>
            <person name="Muniz J."/>
            <person name="Nguyen L."/>
            <person name="Hughes D."/>
            <person name="Osuji N."/>
            <person name="Pu L.-L."/>
            <person name="Puazo M."/>
            <person name="Qu C."/>
            <person name="Quiroz J."/>
            <person name="Raj R."/>
            <person name="Weissenberger G."/>
            <person name="Xin Y."/>
            <person name="Zou X."/>
            <person name="Han Y."/>
            <person name="Worley K."/>
            <person name="Muzny D."/>
            <person name="Gibbs R."/>
        </authorList>
    </citation>
    <scope>NUCLEOTIDE SEQUENCE</scope>
    <source>
        <strain evidence="3">Sampled in the wild</strain>
    </source>
</reference>
<dbReference type="GO" id="GO:0031508">
    <property type="term" value="P:pericentric heterochromatin formation"/>
    <property type="evidence" value="ECO:0007669"/>
    <property type="project" value="TreeGrafter"/>
</dbReference>
<dbReference type="SMART" id="SM00487">
    <property type="entry name" value="DEXDc"/>
    <property type="match status" value="1"/>
</dbReference>
<gene>
    <name evidence="3" type="ORF">J437_LFUL005519</name>
</gene>
<sequence length="303" mass="35094">MNTKAQLEECTDSEMCGLGGSVISAEMIEEESKLEKEAAEAEENVEEVEEDSTTKERRLECFKKLMKHSEAYTDYISHKMHTQVNLRKFERARKFFLMRSFREIYGKKGIDYDKYIVDSKENEVDAIDPQSILEGNMLNVNGDVVPLHQPFVLVNATLRPYQVDGVHWLKVLYENSVNGILADEMGLGKTIQCICTIAHLLEMGIKGPFLVVAPLSTLPNWLNEFHRFTPMIPVILYHGSMERRREIRSTIKPMNFLDVKAEPVILTSYEIVLKDHNFLEKFTWKYLVIDEGHRIKNFNCRLI</sequence>
<dbReference type="PROSITE" id="PS51192">
    <property type="entry name" value="HELICASE_ATP_BIND_1"/>
    <property type="match status" value="1"/>
</dbReference>
<evidence type="ECO:0000313" key="3">
    <source>
        <dbReference type="EMBL" id="KAG8226703.1"/>
    </source>
</evidence>
<dbReference type="GO" id="GO:0005634">
    <property type="term" value="C:nucleus"/>
    <property type="evidence" value="ECO:0007669"/>
    <property type="project" value="TreeGrafter"/>
</dbReference>
<dbReference type="GO" id="GO:0005721">
    <property type="term" value="C:pericentric heterochromatin"/>
    <property type="evidence" value="ECO:0007669"/>
    <property type="project" value="TreeGrafter"/>
</dbReference>
<dbReference type="AlphaFoldDB" id="A0A8K0K2C7"/>
<dbReference type="InterPro" id="IPR000330">
    <property type="entry name" value="SNF2_N"/>
</dbReference>
<dbReference type="Proteomes" id="UP000792457">
    <property type="component" value="Unassembled WGS sequence"/>
</dbReference>
<dbReference type="Gene3D" id="3.40.50.10810">
    <property type="entry name" value="Tandem AAA-ATPase domain"/>
    <property type="match status" value="1"/>
</dbReference>
<reference evidence="3" key="1">
    <citation type="submission" date="2013-04" db="EMBL/GenBank/DDBJ databases">
        <authorList>
            <person name="Qu J."/>
            <person name="Murali S.C."/>
            <person name="Bandaranaike D."/>
            <person name="Bellair M."/>
            <person name="Blankenburg K."/>
            <person name="Chao H."/>
            <person name="Dinh H."/>
            <person name="Doddapaneni H."/>
            <person name="Downs B."/>
            <person name="Dugan-Rocha S."/>
            <person name="Elkadiri S."/>
            <person name="Gnanaolivu R.D."/>
            <person name="Hernandez B."/>
            <person name="Javaid M."/>
            <person name="Jayaseelan J.C."/>
            <person name="Lee S."/>
            <person name="Li M."/>
            <person name="Ming W."/>
            <person name="Munidasa M."/>
            <person name="Muniz J."/>
            <person name="Nguyen L."/>
            <person name="Ongeri F."/>
            <person name="Osuji N."/>
            <person name="Pu L.-L."/>
            <person name="Puazo M."/>
            <person name="Qu C."/>
            <person name="Quiroz J."/>
            <person name="Raj R."/>
            <person name="Weissenberger G."/>
            <person name="Xin Y."/>
            <person name="Zou X."/>
            <person name="Han Y."/>
            <person name="Richards S."/>
            <person name="Worley K."/>
            <person name="Muzny D."/>
            <person name="Gibbs R."/>
        </authorList>
    </citation>
    <scope>NUCLEOTIDE SEQUENCE</scope>
    <source>
        <strain evidence="3">Sampled in the wild</strain>
    </source>
</reference>
<dbReference type="InterPro" id="IPR027417">
    <property type="entry name" value="P-loop_NTPase"/>
</dbReference>
<dbReference type="GO" id="GO:0006346">
    <property type="term" value="P:DNA methylation-dependent constitutive heterochromatin formation"/>
    <property type="evidence" value="ECO:0007669"/>
    <property type="project" value="TreeGrafter"/>
</dbReference>
<dbReference type="OrthoDB" id="448448at2759"/>
<dbReference type="GO" id="GO:0005524">
    <property type="term" value="F:ATP binding"/>
    <property type="evidence" value="ECO:0007669"/>
    <property type="project" value="InterPro"/>
</dbReference>
<dbReference type="PANTHER" id="PTHR47161:SF1">
    <property type="entry name" value="LYMPHOID-SPECIFIC HELICASE"/>
    <property type="match status" value="1"/>
</dbReference>
<proteinExistence type="predicted"/>
<name>A0A8K0K2C7_LADFU</name>
<feature type="compositionally biased region" description="Acidic residues" evidence="1">
    <location>
        <begin position="40"/>
        <end position="51"/>
    </location>
</feature>
<feature type="non-terminal residue" evidence="3">
    <location>
        <position position="303"/>
    </location>
</feature>
<dbReference type="SUPFAM" id="SSF52540">
    <property type="entry name" value="P-loop containing nucleoside triphosphate hydrolases"/>
    <property type="match status" value="1"/>
</dbReference>
<evidence type="ECO:0000313" key="4">
    <source>
        <dbReference type="Proteomes" id="UP000792457"/>
    </source>
</evidence>
<accession>A0A8K0K2C7</accession>
<dbReference type="EMBL" id="KZ308293">
    <property type="protein sequence ID" value="KAG8226703.1"/>
    <property type="molecule type" value="Genomic_DNA"/>
</dbReference>
<dbReference type="PANTHER" id="PTHR47161">
    <property type="entry name" value="LYMPHOID-SPECIFIC HELICASE"/>
    <property type="match status" value="1"/>
</dbReference>
<feature type="region of interest" description="Disordered" evidence="1">
    <location>
        <begin position="33"/>
        <end position="52"/>
    </location>
</feature>
<evidence type="ECO:0000256" key="1">
    <source>
        <dbReference type="SAM" id="MobiDB-lite"/>
    </source>
</evidence>
<dbReference type="Pfam" id="PF00176">
    <property type="entry name" value="SNF2-rel_dom"/>
    <property type="match status" value="1"/>
</dbReference>